<evidence type="ECO:0000256" key="7">
    <source>
        <dbReference type="ARBA" id="ARBA00016544"/>
    </source>
</evidence>
<comment type="function">
    <text evidence="3 17">General (non sugar-specific) component of the phosphoenolpyruvate-dependent sugar phosphotransferase system (sugar PTS). This major carbohydrate active-transport system catalyzes the phosphorylation of incoming sugar substrates concomitantly with their translocation across the cell membrane. Enzyme I transfers the phosphoryl group from phosphoenolpyruvate (PEP) to the phosphoryl carrier protein (HPr).</text>
</comment>
<gene>
    <name evidence="21" type="ORF">J2S17_002562</name>
</gene>
<proteinExistence type="inferred from homology"/>
<evidence type="ECO:0000256" key="15">
    <source>
        <dbReference type="ARBA" id="ARBA00022842"/>
    </source>
</evidence>
<evidence type="ECO:0000256" key="1">
    <source>
        <dbReference type="ARBA" id="ARBA00000683"/>
    </source>
</evidence>
<keyword evidence="15 17" id="KW-0460">Magnesium</keyword>
<keyword evidence="12 17" id="KW-0598">Phosphotransferase system</keyword>
<dbReference type="SUPFAM" id="SSF52009">
    <property type="entry name" value="Phosphohistidine domain"/>
    <property type="match status" value="1"/>
</dbReference>
<organism evidence="21 22">
    <name type="scientific">Cytobacillus purgationiresistens</name>
    <dbReference type="NCBI Taxonomy" id="863449"/>
    <lineage>
        <taxon>Bacteria</taxon>
        <taxon>Bacillati</taxon>
        <taxon>Bacillota</taxon>
        <taxon>Bacilli</taxon>
        <taxon>Bacillales</taxon>
        <taxon>Bacillaceae</taxon>
        <taxon>Cytobacillus</taxon>
    </lineage>
</organism>
<evidence type="ECO:0000256" key="8">
    <source>
        <dbReference type="ARBA" id="ARBA00022448"/>
    </source>
</evidence>
<evidence type="ECO:0000256" key="10">
    <source>
        <dbReference type="ARBA" id="ARBA00022597"/>
    </source>
</evidence>
<dbReference type="Pfam" id="PF00391">
    <property type="entry name" value="PEP-utilizers"/>
    <property type="match status" value="1"/>
</dbReference>
<dbReference type="PANTHER" id="PTHR46244">
    <property type="entry name" value="PHOSPHOENOLPYRUVATE-PROTEIN PHOSPHOTRANSFERASE"/>
    <property type="match status" value="1"/>
</dbReference>
<evidence type="ECO:0000256" key="4">
    <source>
        <dbReference type="ARBA" id="ARBA00004496"/>
    </source>
</evidence>
<dbReference type="InterPro" id="IPR008279">
    <property type="entry name" value="PEP-util_enz_mobile_dom"/>
</dbReference>
<dbReference type="InterPro" id="IPR015813">
    <property type="entry name" value="Pyrv/PenolPyrv_kinase-like_dom"/>
</dbReference>
<dbReference type="GO" id="GO:0008965">
    <property type="term" value="F:phosphoenolpyruvate-protein phosphotransferase activity"/>
    <property type="evidence" value="ECO:0007669"/>
    <property type="project" value="UniProtKB-EC"/>
</dbReference>
<dbReference type="PROSITE" id="PS00370">
    <property type="entry name" value="PEP_ENZYMES_PHOS_SITE"/>
    <property type="match status" value="1"/>
</dbReference>
<dbReference type="InterPro" id="IPR024692">
    <property type="entry name" value="PTS_EI"/>
</dbReference>
<dbReference type="SUPFAM" id="SSF47831">
    <property type="entry name" value="Enzyme I of the PEP:sugar phosphotransferase system HPr-binding (sub)domain"/>
    <property type="match status" value="1"/>
</dbReference>
<keyword evidence="14 17" id="KW-0418">Kinase</keyword>
<comment type="caution">
    <text evidence="21">The sequence shown here is derived from an EMBL/GenBank/DDBJ whole genome shotgun (WGS) entry which is preliminary data.</text>
</comment>
<dbReference type="InterPro" id="IPR006318">
    <property type="entry name" value="PTS_EI-like"/>
</dbReference>
<dbReference type="InterPro" id="IPR036637">
    <property type="entry name" value="Phosphohistidine_dom_sf"/>
</dbReference>
<feature type="domain" description="PEP-utilising enzyme C-terminal" evidence="19">
    <location>
        <begin position="259"/>
        <end position="539"/>
    </location>
</feature>
<dbReference type="PANTHER" id="PTHR46244:SF3">
    <property type="entry name" value="PHOSPHOENOLPYRUVATE-PROTEIN PHOSPHOTRANSFERASE"/>
    <property type="match status" value="1"/>
</dbReference>
<comment type="subcellular location">
    <subcellularLocation>
        <location evidence="4 17">Cytoplasm</location>
    </subcellularLocation>
</comment>
<dbReference type="InterPro" id="IPR023151">
    <property type="entry name" value="PEP_util_CS"/>
</dbReference>
<evidence type="ECO:0000256" key="13">
    <source>
        <dbReference type="ARBA" id="ARBA00022723"/>
    </source>
</evidence>
<keyword evidence="10 17" id="KW-0762">Sugar transport</keyword>
<evidence type="ECO:0000256" key="14">
    <source>
        <dbReference type="ARBA" id="ARBA00022777"/>
    </source>
</evidence>
<reference evidence="21 22" key="1">
    <citation type="submission" date="2023-07" db="EMBL/GenBank/DDBJ databases">
        <title>Genomic Encyclopedia of Type Strains, Phase IV (KMG-IV): sequencing the most valuable type-strain genomes for metagenomic binning, comparative biology and taxonomic classification.</title>
        <authorList>
            <person name="Goeker M."/>
        </authorList>
    </citation>
    <scope>NUCLEOTIDE SEQUENCE [LARGE SCALE GENOMIC DNA]</scope>
    <source>
        <strain evidence="21 22">DSM 23494</strain>
    </source>
</reference>
<evidence type="ECO:0000256" key="12">
    <source>
        <dbReference type="ARBA" id="ARBA00022683"/>
    </source>
</evidence>
<dbReference type="InterPro" id="IPR050499">
    <property type="entry name" value="PEP-utilizing_PTS_enzyme"/>
</dbReference>
<dbReference type="Pfam" id="PF02896">
    <property type="entry name" value="PEP-utilizers_C"/>
    <property type="match status" value="1"/>
</dbReference>
<evidence type="ECO:0000256" key="5">
    <source>
        <dbReference type="ARBA" id="ARBA00007837"/>
    </source>
</evidence>
<evidence type="ECO:0000259" key="18">
    <source>
        <dbReference type="Pfam" id="PF00391"/>
    </source>
</evidence>
<evidence type="ECO:0000256" key="9">
    <source>
        <dbReference type="ARBA" id="ARBA00022490"/>
    </source>
</evidence>
<dbReference type="InterPro" id="IPR040442">
    <property type="entry name" value="Pyrv_kinase-like_dom_sf"/>
</dbReference>
<accession>A0ABU0AHH1</accession>
<dbReference type="Pfam" id="PF05524">
    <property type="entry name" value="PEP-utilisers_N"/>
    <property type="match status" value="1"/>
</dbReference>
<dbReference type="NCBIfam" id="TIGR01417">
    <property type="entry name" value="PTS_I_fam"/>
    <property type="match status" value="1"/>
</dbReference>
<dbReference type="PROSITE" id="PS00742">
    <property type="entry name" value="PEP_ENZYMES_2"/>
    <property type="match status" value="1"/>
</dbReference>
<dbReference type="SUPFAM" id="SSF51621">
    <property type="entry name" value="Phosphoenolpyruvate/pyruvate domain"/>
    <property type="match status" value="1"/>
</dbReference>
<keyword evidence="22" id="KW-1185">Reference proteome</keyword>
<keyword evidence="11 17" id="KW-0808">Transferase</keyword>
<evidence type="ECO:0000259" key="19">
    <source>
        <dbReference type="Pfam" id="PF02896"/>
    </source>
</evidence>
<feature type="domain" description="Phosphotransferase system enzyme I N-terminal" evidence="20">
    <location>
        <begin position="5"/>
        <end position="126"/>
    </location>
</feature>
<evidence type="ECO:0000256" key="17">
    <source>
        <dbReference type="PIRNR" id="PIRNR000732"/>
    </source>
</evidence>
<dbReference type="Gene3D" id="1.10.274.10">
    <property type="entry name" value="PtsI, HPr-binding domain"/>
    <property type="match status" value="1"/>
</dbReference>
<evidence type="ECO:0000256" key="2">
    <source>
        <dbReference type="ARBA" id="ARBA00001946"/>
    </source>
</evidence>
<protein>
    <recommendedName>
        <fullName evidence="7 17">Phosphoenolpyruvate-protein phosphotransferase</fullName>
        <ecNumber evidence="6 17">2.7.3.9</ecNumber>
    </recommendedName>
    <alternativeName>
        <fullName evidence="16 17">Phosphotransferase system, enzyme I</fullName>
    </alternativeName>
</protein>
<dbReference type="InterPro" id="IPR000121">
    <property type="entry name" value="PEP_util_C"/>
</dbReference>
<dbReference type="Proteomes" id="UP001238088">
    <property type="component" value="Unassembled WGS sequence"/>
</dbReference>
<dbReference type="Gene3D" id="3.20.20.60">
    <property type="entry name" value="Phosphoenolpyruvate-binding domains"/>
    <property type="match status" value="1"/>
</dbReference>
<comment type="catalytic activity">
    <reaction evidence="1 17">
        <text>L-histidyl-[protein] + phosphoenolpyruvate = N(pros)-phospho-L-histidyl-[protein] + pyruvate</text>
        <dbReference type="Rhea" id="RHEA:23880"/>
        <dbReference type="Rhea" id="RHEA-COMP:9745"/>
        <dbReference type="Rhea" id="RHEA-COMP:9746"/>
        <dbReference type="ChEBI" id="CHEBI:15361"/>
        <dbReference type="ChEBI" id="CHEBI:29979"/>
        <dbReference type="ChEBI" id="CHEBI:58702"/>
        <dbReference type="ChEBI" id="CHEBI:64837"/>
        <dbReference type="EC" id="2.7.3.9"/>
    </reaction>
</comment>
<feature type="domain" description="PEP-utilising enzyme mobile" evidence="18">
    <location>
        <begin position="153"/>
        <end position="225"/>
    </location>
</feature>
<comment type="similarity">
    <text evidence="5 17">Belongs to the PEP-utilizing enzyme family.</text>
</comment>
<evidence type="ECO:0000256" key="3">
    <source>
        <dbReference type="ARBA" id="ARBA00002728"/>
    </source>
</evidence>
<dbReference type="EC" id="2.7.3.9" evidence="6 17"/>
<evidence type="ECO:0000256" key="6">
    <source>
        <dbReference type="ARBA" id="ARBA00012232"/>
    </source>
</evidence>
<evidence type="ECO:0000259" key="20">
    <source>
        <dbReference type="Pfam" id="PF05524"/>
    </source>
</evidence>
<dbReference type="PRINTS" id="PR01736">
    <property type="entry name" value="PHPHTRNFRASE"/>
</dbReference>
<evidence type="ECO:0000256" key="16">
    <source>
        <dbReference type="ARBA" id="ARBA00033235"/>
    </source>
</evidence>
<keyword evidence="13 17" id="KW-0479">Metal-binding</keyword>
<dbReference type="Gene3D" id="3.50.30.10">
    <property type="entry name" value="Phosphohistidine domain"/>
    <property type="match status" value="1"/>
</dbReference>
<sequence length="572" mass="64284">MSFLQGIAASDGIAIAKAFRLETHHFSIEKKRVRDSEEEKKRFHDALFSAKGELEMIRDYADEELGTNQAAILDAQLLVLADPELIIAVEEKITHLHVNAEFAIMEETDRFINMLESVDNIYLRERAADIRDITNRIQSHLLGIPIHNPSMIAEEVIIISDDLTPSHTAQLNSQLVKGFVTNIGGKTSHSAILARSMNIPAVVGAKTAFQDIENGDCIILDGNKGLVHINPTPEVIAEYEKLQQLEKQNQSNLDWLIQEKTVSGDGHAFSVVGNIGSVDEAREVIRKGGEGIGLFRTEFLFMEKKRLPLEDEQFEAYKTVLQAMEGKPVIVRTIDIGGDKELPYLHLSKEMNPFLGFRGIRFCLGEQTILRTQLRALLRASAFGNLKIMFPMVAVIEEFRQGKAMFEEEKRKLVEEGITVGNIELGMMVEIPSTALMVESFAKEADFFSIGTNDLIQYTLAADRMNEQVSYLYQPYHPAILRLIKRVIDYAHQEGKWVSICGDMAENKVAIPLLVGMGLDEFSVHSSSIINTRAHIRDLRMQDIQHMIDKVLNLPNAAEVEQVLENFLNKSD</sequence>
<dbReference type="InterPro" id="IPR036618">
    <property type="entry name" value="PtsI_HPr-bd_sf"/>
</dbReference>
<evidence type="ECO:0000313" key="21">
    <source>
        <dbReference type="EMBL" id="MDQ0270677.1"/>
    </source>
</evidence>
<dbReference type="InterPro" id="IPR018274">
    <property type="entry name" value="PEP_util_AS"/>
</dbReference>
<comment type="cofactor">
    <cofactor evidence="2 17">
        <name>Mg(2+)</name>
        <dbReference type="ChEBI" id="CHEBI:18420"/>
    </cofactor>
</comment>
<evidence type="ECO:0000313" key="22">
    <source>
        <dbReference type="Proteomes" id="UP001238088"/>
    </source>
</evidence>
<keyword evidence="8 17" id="KW-0813">Transport</keyword>
<dbReference type="RefSeq" id="WP_307475297.1">
    <property type="nucleotide sequence ID" value="NZ_JAUSUB010000010.1"/>
</dbReference>
<evidence type="ECO:0000256" key="11">
    <source>
        <dbReference type="ARBA" id="ARBA00022679"/>
    </source>
</evidence>
<name>A0ABU0AHH1_9BACI</name>
<keyword evidence="9 17" id="KW-0963">Cytoplasm</keyword>
<dbReference type="EMBL" id="JAUSUB010000010">
    <property type="protein sequence ID" value="MDQ0270677.1"/>
    <property type="molecule type" value="Genomic_DNA"/>
</dbReference>
<dbReference type="PIRSF" id="PIRSF000732">
    <property type="entry name" value="PTS_enzyme_I"/>
    <property type="match status" value="1"/>
</dbReference>
<dbReference type="InterPro" id="IPR008731">
    <property type="entry name" value="PTS_EIN"/>
</dbReference>